<feature type="compositionally biased region" description="Polar residues" evidence="8">
    <location>
        <begin position="699"/>
        <end position="710"/>
    </location>
</feature>
<dbReference type="PANTHER" id="PTHR13142:SF1">
    <property type="entry name" value="INNER CENTROMERE PROTEIN"/>
    <property type="match status" value="1"/>
</dbReference>
<comment type="caution">
    <text evidence="10">The sequence shown here is derived from an EMBL/GenBank/DDBJ whole genome shotgun (WGS) entry which is preliminary data.</text>
</comment>
<evidence type="ECO:0000313" key="10">
    <source>
        <dbReference type="EMBL" id="TIA93204.1"/>
    </source>
</evidence>
<evidence type="ECO:0000256" key="7">
    <source>
        <dbReference type="ARBA" id="ARBA00023242"/>
    </source>
</evidence>
<evidence type="ECO:0000259" key="9">
    <source>
        <dbReference type="Pfam" id="PF03941"/>
    </source>
</evidence>
<evidence type="ECO:0000256" key="4">
    <source>
        <dbReference type="ARBA" id="ARBA00022490"/>
    </source>
</evidence>
<feature type="compositionally biased region" description="Basic and acidic residues" evidence="8">
    <location>
        <begin position="100"/>
        <end position="117"/>
    </location>
</feature>
<feature type="compositionally biased region" description="Polar residues" evidence="8">
    <location>
        <begin position="454"/>
        <end position="468"/>
    </location>
</feature>
<dbReference type="Proteomes" id="UP000310189">
    <property type="component" value="Unassembled WGS sequence"/>
</dbReference>
<feature type="compositionally biased region" description="Polar residues" evidence="8">
    <location>
        <begin position="133"/>
        <end position="148"/>
    </location>
</feature>
<evidence type="ECO:0000256" key="6">
    <source>
        <dbReference type="ARBA" id="ARBA00023212"/>
    </source>
</evidence>
<feature type="compositionally biased region" description="Low complexity" evidence="8">
    <location>
        <begin position="424"/>
        <end position="453"/>
    </location>
</feature>
<feature type="compositionally biased region" description="Polar residues" evidence="8">
    <location>
        <begin position="675"/>
        <end position="689"/>
    </location>
</feature>
<organism evidence="10 11">
    <name type="scientific">Wallemia hederae</name>
    <dbReference type="NCBI Taxonomy" id="1540922"/>
    <lineage>
        <taxon>Eukaryota</taxon>
        <taxon>Fungi</taxon>
        <taxon>Dikarya</taxon>
        <taxon>Basidiomycota</taxon>
        <taxon>Wallemiomycotina</taxon>
        <taxon>Wallemiomycetes</taxon>
        <taxon>Wallemiales</taxon>
        <taxon>Wallemiaceae</taxon>
        <taxon>Wallemia</taxon>
    </lineage>
</organism>
<dbReference type="PANTHER" id="PTHR13142">
    <property type="entry name" value="INNER CENTROMERE PROTEIN"/>
    <property type="match status" value="1"/>
</dbReference>
<gene>
    <name evidence="10" type="ORF">E3P99_00330</name>
</gene>
<feature type="compositionally biased region" description="Low complexity" evidence="8">
    <location>
        <begin position="67"/>
        <end position="79"/>
    </location>
</feature>
<feature type="region of interest" description="Disordered" evidence="8">
    <location>
        <begin position="93"/>
        <end position="929"/>
    </location>
</feature>
<protein>
    <recommendedName>
        <fullName evidence="9">Inner centromere protein ARK-binding domain-containing protein</fullName>
    </recommendedName>
</protein>
<feature type="compositionally biased region" description="Acidic residues" evidence="8">
    <location>
        <begin position="608"/>
        <end position="618"/>
    </location>
</feature>
<reference evidence="10 11" key="1">
    <citation type="submission" date="2019-03" db="EMBL/GenBank/DDBJ databases">
        <title>Sequencing 23 genomes of Wallemia ichthyophaga.</title>
        <authorList>
            <person name="Gostincar C."/>
        </authorList>
    </citation>
    <scope>NUCLEOTIDE SEQUENCE [LARGE SCALE GENOMIC DNA]</scope>
    <source>
        <strain evidence="10 11">EXF-5753</strain>
    </source>
</reference>
<dbReference type="GO" id="GO:0007059">
    <property type="term" value="P:chromosome segregation"/>
    <property type="evidence" value="ECO:0007669"/>
    <property type="project" value="UniProtKB-KW"/>
</dbReference>
<dbReference type="GO" id="GO:0005634">
    <property type="term" value="C:nucleus"/>
    <property type="evidence" value="ECO:0007669"/>
    <property type="project" value="UniProtKB-SubCell"/>
</dbReference>
<proteinExistence type="inferred from homology"/>
<feature type="compositionally biased region" description="Polar residues" evidence="8">
    <location>
        <begin position="300"/>
        <end position="316"/>
    </location>
</feature>
<dbReference type="Pfam" id="PF03941">
    <property type="entry name" value="INCENP_ARK-bind"/>
    <property type="match status" value="1"/>
</dbReference>
<evidence type="ECO:0000313" key="11">
    <source>
        <dbReference type="Proteomes" id="UP000310189"/>
    </source>
</evidence>
<feature type="compositionally biased region" description="Low complexity" evidence="8">
    <location>
        <begin position="625"/>
        <end position="645"/>
    </location>
</feature>
<feature type="compositionally biased region" description="Low complexity" evidence="8">
    <location>
        <begin position="785"/>
        <end position="798"/>
    </location>
</feature>
<keyword evidence="4" id="KW-0963">Cytoplasm</keyword>
<evidence type="ECO:0000256" key="3">
    <source>
        <dbReference type="ARBA" id="ARBA00010042"/>
    </source>
</evidence>
<feature type="compositionally biased region" description="Basic and acidic residues" evidence="8">
    <location>
        <begin position="499"/>
        <end position="518"/>
    </location>
</feature>
<keyword evidence="11" id="KW-1185">Reference proteome</keyword>
<keyword evidence="7" id="KW-0539">Nucleus</keyword>
<feature type="compositionally biased region" description="Basic and acidic residues" evidence="8">
    <location>
        <begin position="157"/>
        <end position="194"/>
    </location>
</feature>
<comment type="subcellular location">
    <subcellularLocation>
        <location evidence="2">Cytoplasm</location>
        <location evidence="2">Cytoskeleton</location>
        <location evidence="2">Spindle</location>
    </subcellularLocation>
    <subcellularLocation>
        <location evidence="1">Nucleus</location>
    </subcellularLocation>
</comment>
<evidence type="ECO:0000256" key="2">
    <source>
        <dbReference type="ARBA" id="ARBA00004186"/>
    </source>
</evidence>
<keyword evidence="6" id="KW-0206">Cytoskeleton</keyword>
<feature type="compositionally biased region" description="Basic and acidic residues" evidence="8">
    <location>
        <begin position="721"/>
        <end position="784"/>
    </location>
</feature>
<dbReference type="EMBL" id="SPNW01000003">
    <property type="protein sequence ID" value="TIA93204.1"/>
    <property type="molecule type" value="Genomic_DNA"/>
</dbReference>
<dbReference type="GO" id="GO:0005819">
    <property type="term" value="C:spindle"/>
    <property type="evidence" value="ECO:0007669"/>
    <property type="project" value="UniProtKB-SubCell"/>
</dbReference>
<feature type="compositionally biased region" description="Low complexity" evidence="8">
    <location>
        <begin position="118"/>
        <end position="127"/>
    </location>
</feature>
<dbReference type="OrthoDB" id="6123at2759"/>
<name>A0A4T0FZB9_9BASI</name>
<keyword evidence="5" id="KW-0159">Chromosome partition</keyword>
<comment type="similarity">
    <text evidence="3">Belongs to the INCENP family.</text>
</comment>
<dbReference type="InterPro" id="IPR005635">
    <property type="entry name" value="Inner_centromere_prot_ARK-bd"/>
</dbReference>
<evidence type="ECO:0000256" key="5">
    <source>
        <dbReference type="ARBA" id="ARBA00022829"/>
    </source>
</evidence>
<sequence length="1026" mass="112969">MNWASNIQTKIRQDAQQPLSILEDLVEDGCNFVDDFLSRFNSTQLAPTTELVKTPSRRHGSTRRTRAAMAAAQKSAKKIQQINEDVFNDDIEEEVNENNEANKSEESPPKESRESRKSPSPSRLPLSTKQHHQQPQASTSKPSDTPVNTFHRALLNMRDDKMDVDADKGGADDAPGGEKDAQREQPAEEAKKAEEAEEAEEVEEVLDEPQEVLAEPPSPPSLPSQDAQRKQKTSTDFTAPIRGDDDDSADKEKDKAAATAANSPPRKSLAFASLPRRSPLKKSISTAKDGKDPALARASWLSQSVKSKSGGTTTGLDSERSSAASKRKSDKVDDGATEQTSNARKFKKSVSYEQHRNTSRASQANHAGHPPEPKTPADALAQKTAEIRKRLTQVAGTQRKVNLFDLPPKEAPISLASEPVVPEQSKTAQQSQSQSQAHSTSHSHSQAHSHASSINAPSIPQADESTTPPNSPPKKRGVESWDSRMSVNIPGAYPASDAGGERDEREKGKGVEKEKEPEPEPEPEPSPIPEPEPVVAEPQAPPPPPAPVASHKDKDIARTSHKSSQDEPMDLSEITQQQKKQQQQEREKREEVEASKNKRKLDTHEVMDVDGIEADEDEQFRPAKQQMTTQHTQSTQHTQHTQHAQPKPSLTIKPLQTTNKFRPRAGSTDSDKKNQFSTMLNSNVTQMGKSLNKKPTAVRMSSSTAAQRLPSQAAVQVAQKEAADRVAAEKEKEREKDRKLALRKEQEARRVQAQKEAHDKQEAERRAQRDELAKRRREREEAAAAKKVQQQQERAAQQQRDKERIAAANAANKKANDDEQAARKLAASTSGTTTSGPVRPMHQRTTSATRVSNAPVRGLRPSASNGALGYKAAHGNGNGKEKEKEAEPAMPLPKPVPLINKHASNNTESIELPDINSEYSDSEDEAPKNYELPRWAESPNLRAQLQMQSTINPDEVFGMMRPLSMDDIFGVGPATNPNRHKFRARTSSANWSGADKLTPAEELAYAERMGFHGASKEKEKENSKRS</sequence>
<feature type="compositionally biased region" description="Polar residues" evidence="8">
    <location>
        <begin position="843"/>
        <end position="852"/>
    </location>
</feature>
<evidence type="ECO:0000256" key="8">
    <source>
        <dbReference type="SAM" id="MobiDB-lite"/>
    </source>
</evidence>
<feature type="compositionally biased region" description="Basic and acidic residues" evidence="8">
    <location>
        <begin position="582"/>
        <end position="607"/>
    </location>
</feature>
<dbReference type="AlphaFoldDB" id="A0A4T0FZB9"/>
<accession>A0A4T0FZB9</accession>
<feature type="compositionally biased region" description="Acidic residues" evidence="8">
    <location>
        <begin position="195"/>
        <end position="210"/>
    </location>
</feature>
<feature type="compositionally biased region" description="Basic residues" evidence="8">
    <location>
        <begin position="55"/>
        <end position="66"/>
    </location>
</feature>
<evidence type="ECO:0000256" key="1">
    <source>
        <dbReference type="ARBA" id="ARBA00004123"/>
    </source>
</evidence>
<feature type="domain" description="Inner centromere protein ARK-binding" evidence="9">
    <location>
        <begin position="914"/>
        <end position="969"/>
    </location>
</feature>
<feature type="region of interest" description="Disordered" evidence="8">
    <location>
        <begin position="50"/>
        <end position="79"/>
    </location>
</feature>